<comment type="subcellular location">
    <subcellularLocation>
        <location evidence="1">Membrane</location>
        <topology evidence="1">Multi-pass membrane protein</topology>
    </subcellularLocation>
</comment>
<sequence length="536" mass="58022">MARVSVVAARLAVLVAAVLLVGNAANATGEQVAASSELVCEATADCLEAGLHGSVCREGACLPESFWPTTAVDIYGSIAAFFSIVLAAGSGLGGGGLLVPMYILTMGISSHEAIPMSKATIFGSAIASFLINVRKSHPLARDRPLIDYETVLMMEPMTLAGTIIGVNMNAVFPEWLITICIVWLLTKTSLRTFAKGKKIWREESAADRKIVADIVAYWRLLPFESKFKKFQAVARAYLKWKSYKRPRDVVKKLEIAEPNPQDDDRASLASTVLSINDLQDDLRDDDQLSDNWSEEETLMNAGVKKSELLVDHMPTLEELSQYRRRVPLGDVFVLFLTWIALVVFSLAKGGHGSPSVIGLSCGSVGYWTLIAVTFPFFAAVTLYYGLKISRVHTFLRASGYEYLKGDMRWTKQATFRYPALCTAAGLAAGLLGIGGGMVKGPLLLEMGLLPQVASATSSSMILFTSSATTIQFIVLGTLSVKHALWHGLVGFAGGVIGQFGLSYLIKKYRKSAFVIFLIAAIVGSSGIVMGFLEFKE</sequence>
<evidence type="ECO:0000256" key="3">
    <source>
        <dbReference type="ARBA" id="ARBA00022989"/>
    </source>
</evidence>
<keyword evidence="6" id="KW-0732">Signal</keyword>
<evidence type="ECO:0000313" key="7">
    <source>
        <dbReference type="EMBL" id="KAJ0401901.1"/>
    </source>
</evidence>
<comment type="caution">
    <text evidence="7">The sequence shown here is derived from an EMBL/GenBank/DDBJ whole genome shotgun (WGS) entry which is preliminary data.</text>
</comment>
<reference evidence="7" key="1">
    <citation type="submission" date="2021-12" db="EMBL/GenBank/DDBJ databases">
        <title>Prjna785345.</title>
        <authorList>
            <person name="Rujirawat T."/>
            <person name="Krajaejun T."/>
        </authorList>
    </citation>
    <scope>NUCLEOTIDE SEQUENCE</scope>
    <source>
        <strain evidence="7">Pi057C3</strain>
    </source>
</reference>
<feature type="transmembrane region" description="Helical" evidence="5">
    <location>
        <begin position="159"/>
        <end position="185"/>
    </location>
</feature>
<accession>A0AAD5Q7D8</accession>
<evidence type="ECO:0000256" key="1">
    <source>
        <dbReference type="ARBA" id="ARBA00004141"/>
    </source>
</evidence>
<feature type="transmembrane region" description="Helical" evidence="5">
    <location>
        <begin position="366"/>
        <end position="386"/>
    </location>
</feature>
<evidence type="ECO:0000256" key="5">
    <source>
        <dbReference type="SAM" id="Phobius"/>
    </source>
</evidence>
<dbReference type="GO" id="GO:0031464">
    <property type="term" value="C:Cul4A-RING E3 ubiquitin ligase complex"/>
    <property type="evidence" value="ECO:0007669"/>
    <property type="project" value="TreeGrafter"/>
</dbReference>
<dbReference type="GO" id="GO:0016567">
    <property type="term" value="P:protein ubiquitination"/>
    <property type="evidence" value="ECO:0007669"/>
    <property type="project" value="TreeGrafter"/>
</dbReference>
<keyword evidence="3 5" id="KW-1133">Transmembrane helix</keyword>
<organism evidence="7 8">
    <name type="scientific">Pythium insidiosum</name>
    <name type="common">Pythiosis disease agent</name>
    <dbReference type="NCBI Taxonomy" id="114742"/>
    <lineage>
        <taxon>Eukaryota</taxon>
        <taxon>Sar</taxon>
        <taxon>Stramenopiles</taxon>
        <taxon>Oomycota</taxon>
        <taxon>Peronosporomycetes</taxon>
        <taxon>Pythiales</taxon>
        <taxon>Pythiaceae</taxon>
        <taxon>Pythium</taxon>
    </lineage>
</organism>
<feature type="transmembrane region" description="Helical" evidence="5">
    <location>
        <begin position="328"/>
        <end position="346"/>
    </location>
</feature>
<evidence type="ECO:0008006" key="9">
    <source>
        <dbReference type="Google" id="ProtNLM"/>
    </source>
</evidence>
<feature type="transmembrane region" description="Helical" evidence="5">
    <location>
        <begin position="417"/>
        <end position="438"/>
    </location>
</feature>
<evidence type="ECO:0000256" key="6">
    <source>
        <dbReference type="SAM" id="SignalP"/>
    </source>
</evidence>
<protein>
    <recommendedName>
        <fullName evidence="9">Sulfite exporter TauE/SafE</fullName>
    </recommendedName>
</protein>
<dbReference type="AlphaFoldDB" id="A0AAD5Q7D8"/>
<proteinExistence type="predicted"/>
<evidence type="ECO:0000256" key="2">
    <source>
        <dbReference type="ARBA" id="ARBA00022692"/>
    </source>
</evidence>
<evidence type="ECO:0000256" key="4">
    <source>
        <dbReference type="ARBA" id="ARBA00023136"/>
    </source>
</evidence>
<feature type="signal peptide" evidence="6">
    <location>
        <begin position="1"/>
        <end position="29"/>
    </location>
</feature>
<dbReference type="PANTHER" id="PTHR14255:SF3">
    <property type="entry name" value="SULFITE EXPORTER TAUE_SAFE FAMILY PROTEIN 5-RELATED"/>
    <property type="match status" value="1"/>
</dbReference>
<keyword evidence="8" id="KW-1185">Reference proteome</keyword>
<feature type="transmembrane region" description="Helical" evidence="5">
    <location>
        <begin position="116"/>
        <end position="133"/>
    </location>
</feature>
<dbReference type="Proteomes" id="UP001209570">
    <property type="component" value="Unassembled WGS sequence"/>
</dbReference>
<keyword evidence="2 5" id="KW-0812">Transmembrane</keyword>
<name>A0AAD5Q7D8_PYTIN</name>
<feature type="transmembrane region" description="Helical" evidence="5">
    <location>
        <begin position="74"/>
        <end position="104"/>
    </location>
</feature>
<keyword evidence="4 5" id="KW-0472">Membrane</keyword>
<evidence type="ECO:0000313" key="8">
    <source>
        <dbReference type="Proteomes" id="UP001209570"/>
    </source>
</evidence>
<dbReference type="PANTHER" id="PTHR14255">
    <property type="entry name" value="CEREBLON"/>
    <property type="match status" value="1"/>
</dbReference>
<dbReference type="Pfam" id="PF01925">
    <property type="entry name" value="TauE"/>
    <property type="match status" value="2"/>
</dbReference>
<gene>
    <name evidence="7" type="ORF">P43SY_003518</name>
</gene>
<dbReference type="GO" id="GO:0016020">
    <property type="term" value="C:membrane"/>
    <property type="evidence" value="ECO:0007669"/>
    <property type="project" value="UniProtKB-SubCell"/>
</dbReference>
<dbReference type="EMBL" id="JAKCXM010000115">
    <property type="protein sequence ID" value="KAJ0401901.1"/>
    <property type="molecule type" value="Genomic_DNA"/>
</dbReference>
<dbReference type="InterPro" id="IPR002781">
    <property type="entry name" value="TM_pro_TauE-like"/>
</dbReference>
<feature type="chain" id="PRO_5042126978" description="Sulfite exporter TauE/SafE" evidence="6">
    <location>
        <begin position="30"/>
        <end position="536"/>
    </location>
</feature>
<feature type="transmembrane region" description="Helical" evidence="5">
    <location>
        <begin position="485"/>
        <end position="505"/>
    </location>
</feature>
<feature type="transmembrane region" description="Helical" evidence="5">
    <location>
        <begin position="511"/>
        <end position="532"/>
    </location>
</feature>